<dbReference type="SUPFAM" id="SSF53187">
    <property type="entry name" value="Zn-dependent exopeptidases"/>
    <property type="match status" value="1"/>
</dbReference>
<proteinExistence type="predicted"/>
<dbReference type="EMBL" id="JBHUGH010000009">
    <property type="protein sequence ID" value="MFD1912665.1"/>
    <property type="molecule type" value="Genomic_DNA"/>
</dbReference>
<dbReference type="Proteomes" id="UP001597353">
    <property type="component" value="Unassembled WGS sequence"/>
</dbReference>
<dbReference type="InterPro" id="IPR007709">
    <property type="entry name" value="N-FG_amidohydro"/>
</dbReference>
<accession>A0ABW4S5E6</accession>
<evidence type="ECO:0000313" key="1">
    <source>
        <dbReference type="EMBL" id="MFD1912665.1"/>
    </source>
</evidence>
<keyword evidence="2" id="KW-1185">Reference proteome</keyword>
<dbReference type="Gene3D" id="3.40.630.40">
    <property type="entry name" value="Zn-dependent exopeptidases"/>
    <property type="match status" value="1"/>
</dbReference>
<comment type="caution">
    <text evidence="1">The sequence shown here is derived from an EMBL/GenBank/DDBJ whole genome shotgun (WGS) entry which is preliminary data.</text>
</comment>
<name>A0ABW4S5E6_9RHOB</name>
<sequence length="286" mass="31126">MSSHAYRLELPPTATTCAVFASPHSGRNYPRAFVDASTLDPLALRSSEDAHLDLLVADAPGLGAPLLCALAPRAYVDLNRSADELDPALIEGVRRTMPNPRISSGLGVIPRVVANGRPIYQGKIPLSEAERRLKDVWRPYHSALQRLMQDQHRRFGRTILFDMHSMPHEAIQGVAARGRPAPEVVLGDRFGSSASREVTEAVEAAFAAAGLRSARNTPFAGAYVTQAYGRPARGQHVIQIEIDRSLYMNESTLELSPGFAAFQRVMRQILSDLAAIGRDSLPLAAE</sequence>
<protein>
    <submittedName>
        <fullName evidence="1">N-formylglutamate amidohydrolase</fullName>
    </submittedName>
</protein>
<gene>
    <name evidence="1" type="ORF">ACFSGJ_10635</name>
</gene>
<organism evidence="1 2">
    <name type="scientific">Halodurantibacterium flavum</name>
    <dbReference type="NCBI Taxonomy" id="1382802"/>
    <lineage>
        <taxon>Bacteria</taxon>
        <taxon>Pseudomonadati</taxon>
        <taxon>Pseudomonadota</taxon>
        <taxon>Alphaproteobacteria</taxon>
        <taxon>Rhodobacterales</taxon>
        <taxon>Paracoccaceae</taxon>
        <taxon>Halodurantibacterium</taxon>
    </lineage>
</organism>
<dbReference type="Pfam" id="PF05013">
    <property type="entry name" value="FGase"/>
    <property type="match status" value="1"/>
</dbReference>
<dbReference type="RefSeq" id="WP_390261370.1">
    <property type="nucleotide sequence ID" value="NZ_JBHUGH010000009.1"/>
</dbReference>
<evidence type="ECO:0000313" key="2">
    <source>
        <dbReference type="Proteomes" id="UP001597353"/>
    </source>
</evidence>
<reference evidence="2" key="1">
    <citation type="journal article" date="2019" name="Int. J. Syst. Evol. Microbiol.">
        <title>The Global Catalogue of Microorganisms (GCM) 10K type strain sequencing project: providing services to taxonomists for standard genome sequencing and annotation.</title>
        <authorList>
            <consortium name="The Broad Institute Genomics Platform"/>
            <consortium name="The Broad Institute Genome Sequencing Center for Infectious Disease"/>
            <person name="Wu L."/>
            <person name="Ma J."/>
        </authorList>
    </citation>
    <scope>NUCLEOTIDE SEQUENCE [LARGE SCALE GENOMIC DNA]</scope>
    <source>
        <strain evidence="2">CGMCC 4.7242</strain>
    </source>
</reference>